<keyword evidence="1" id="KW-1133">Transmembrane helix</keyword>
<dbReference type="Gene3D" id="2.60.40.1630">
    <property type="entry name" value="bacillus anthracis domain"/>
    <property type="match status" value="1"/>
</dbReference>
<organism evidence="4 5">
    <name type="scientific">Irregularibacter muris</name>
    <dbReference type="NCBI Taxonomy" id="1796619"/>
    <lineage>
        <taxon>Bacteria</taxon>
        <taxon>Bacillati</taxon>
        <taxon>Bacillota</taxon>
        <taxon>Clostridia</taxon>
        <taxon>Eubacteriales</taxon>
        <taxon>Eubacteriaceae</taxon>
        <taxon>Irregularibacter</taxon>
    </lineage>
</organism>
<feature type="transmembrane region" description="Helical" evidence="1">
    <location>
        <begin position="59"/>
        <end position="82"/>
    </location>
</feature>
<dbReference type="RefSeq" id="WP_257529394.1">
    <property type="nucleotide sequence ID" value="NZ_JANKAS010000002.1"/>
</dbReference>
<sequence length="478" mass="55792">MMKEKELEKALGEMKSEKITPPAALFDETMKKIKVAETYQKDTFNNYLGIKSPWKQKKLILTIASIMIFVFLGMIRISPVFADFVSHVLKMEVIVELIHHDKGIKDAIDHNNLQGINATDIHEGLAFTVNDILVDQSRMLIFYTVEDLEDHSFIQIADIKFYNEEGKEINIISYPNIIEREKFYVENKISDIIHTSIPTDVKTPKKLYIKLSMMEYDGINNDNSYKNKRIMNSTWTVAMEINQEKVGGSKEYVINKTLDIENNKIHLKKLSIYPTRMRLDFQDDEGNTNLILSFKDLVILDQQGEIYERLADDPYAAIFKDEWESMFFQSNYYKDTRELYLVGKGISLIDKKHQNIKIDVKANRLLSSLDKNMKFLGAEQVESIDEPIRQEGNFVRVKFAIKDKEGSSAENGLGIYDNSFHHQGYISKIFEPEHFPDREYNYELTFTFEALENAQDVLELKIWDYPINIEDEFRIKIK</sequence>
<comment type="caution">
    <text evidence="4">The sequence shown here is derived from an EMBL/GenBank/DDBJ whole genome shotgun (WGS) entry which is preliminary data.</text>
</comment>
<name>A0AAE3HEZ1_9FIRM</name>
<evidence type="ECO:0000259" key="3">
    <source>
        <dbReference type="Pfam" id="PF18705"/>
    </source>
</evidence>
<proteinExistence type="predicted"/>
<reference evidence="4" key="1">
    <citation type="submission" date="2022-07" db="EMBL/GenBank/DDBJ databases">
        <title>Enhanced cultured diversity of the mouse gut microbiota enables custom-made synthetic communities.</title>
        <authorList>
            <person name="Afrizal A."/>
        </authorList>
    </citation>
    <scope>NUCLEOTIDE SEQUENCE</scope>
    <source>
        <strain evidence="4">DSM 28593</strain>
    </source>
</reference>
<feature type="domain" description="DUF4179" evidence="2">
    <location>
        <begin position="56"/>
        <end position="147"/>
    </location>
</feature>
<evidence type="ECO:0000313" key="5">
    <source>
        <dbReference type="Proteomes" id="UP001205748"/>
    </source>
</evidence>
<dbReference type="AlphaFoldDB" id="A0AAE3HEZ1"/>
<keyword evidence="1" id="KW-0812">Transmembrane</keyword>
<protein>
    <submittedName>
        <fullName evidence="4">DUF4179 domain-containing protein</fullName>
    </submittedName>
</protein>
<dbReference type="Proteomes" id="UP001205748">
    <property type="component" value="Unassembled WGS sequence"/>
</dbReference>
<evidence type="ECO:0000313" key="4">
    <source>
        <dbReference type="EMBL" id="MCR1897928.1"/>
    </source>
</evidence>
<evidence type="ECO:0000256" key="1">
    <source>
        <dbReference type="SAM" id="Phobius"/>
    </source>
</evidence>
<keyword evidence="5" id="KW-1185">Reference proteome</keyword>
<dbReference type="Pfam" id="PF18705">
    <property type="entry name" value="DUF5643"/>
    <property type="match status" value="1"/>
</dbReference>
<dbReference type="InterPro" id="IPR040680">
    <property type="entry name" value="DUF5643"/>
</dbReference>
<gene>
    <name evidence="4" type="ORF">NSA47_02865</name>
</gene>
<dbReference type="InterPro" id="IPR025436">
    <property type="entry name" value="DUF4179"/>
</dbReference>
<dbReference type="EMBL" id="JANKAS010000002">
    <property type="protein sequence ID" value="MCR1897928.1"/>
    <property type="molecule type" value="Genomic_DNA"/>
</dbReference>
<dbReference type="Pfam" id="PF13786">
    <property type="entry name" value="DUF4179"/>
    <property type="match status" value="1"/>
</dbReference>
<keyword evidence="1" id="KW-0472">Membrane</keyword>
<evidence type="ECO:0000259" key="2">
    <source>
        <dbReference type="Pfam" id="PF13786"/>
    </source>
</evidence>
<accession>A0AAE3HEZ1</accession>
<feature type="domain" description="DUF5643" evidence="3">
    <location>
        <begin position="249"/>
        <end position="359"/>
    </location>
</feature>